<evidence type="ECO:0000313" key="1">
    <source>
        <dbReference type="EMBL" id="SVD04989.1"/>
    </source>
</evidence>
<proteinExistence type="predicted"/>
<dbReference type="EMBL" id="UINC01126482">
    <property type="protein sequence ID" value="SVD04989.1"/>
    <property type="molecule type" value="Genomic_DNA"/>
</dbReference>
<protein>
    <submittedName>
        <fullName evidence="1">Uncharacterized protein</fullName>
    </submittedName>
</protein>
<sequence length="26" mass="2986">MSDTYLKAILVSAVEYKLLKKLTIED</sequence>
<name>A0A382S503_9ZZZZ</name>
<gene>
    <name evidence="1" type="ORF">METZ01_LOCUS357843</name>
</gene>
<accession>A0A382S503</accession>
<dbReference type="AlphaFoldDB" id="A0A382S503"/>
<organism evidence="1">
    <name type="scientific">marine metagenome</name>
    <dbReference type="NCBI Taxonomy" id="408172"/>
    <lineage>
        <taxon>unclassified sequences</taxon>
        <taxon>metagenomes</taxon>
        <taxon>ecological metagenomes</taxon>
    </lineage>
</organism>
<reference evidence="1" key="1">
    <citation type="submission" date="2018-05" db="EMBL/GenBank/DDBJ databases">
        <authorList>
            <person name="Lanie J.A."/>
            <person name="Ng W.-L."/>
            <person name="Kazmierczak K.M."/>
            <person name="Andrzejewski T.M."/>
            <person name="Davidsen T.M."/>
            <person name="Wayne K.J."/>
            <person name="Tettelin H."/>
            <person name="Glass J.I."/>
            <person name="Rusch D."/>
            <person name="Podicherti R."/>
            <person name="Tsui H.-C.T."/>
            <person name="Winkler M.E."/>
        </authorList>
    </citation>
    <scope>NUCLEOTIDE SEQUENCE</scope>
</reference>